<proteinExistence type="predicted"/>
<accession>A0A0E9Y2N6</accession>
<reference evidence="1" key="2">
    <citation type="journal article" date="2015" name="Fish Shellfish Immunol.">
        <title>Early steps in the European eel (Anguilla anguilla)-Vibrio vulnificus interaction in the gills: Role of the RtxA13 toxin.</title>
        <authorList>
            <person name="Callol A."/>
            <person name="Pajuelo D."/>
            <person name="Ebbesson L."/>
            <person name="Teles M."/>
            <person name="MacKenzie S."/>
            <person name="Amaro C."/>
        </authorList>
    </citation>
    <scope>NUCLEOTIDE SEQUENCE</scope>
</reference>
<reference evidence="1" key="1">
    <citation type="submission" date="2014-11" db="EMBL/GenBank/DDBJ databases">
        <authorList>
            <person name="Amaro Gonzalez C."/>
        </authorList>
    </citation>
    <scope>NUCLEOTIDE SEQUENCE</scope>
</reference>
<evidence type="ECO:0000313" key="1">
    <source>
        <dbReference type="EMBL" id="JAI08419.1"/>
    </source>
</evidence>
<sequence length="22" mass="2528">MKAFVFWFCSVISTALLLHKDA</sequence>
<dbReference type="EMBL" id="GBXM01000159">
    <property type="protein sequence ID" value="JAI08419.1"/>
    <property type="molecule type" value="Transcribed_RNA"/>
</dbReference>
<name>A0A0E9Y2N6_ANGAN</name>
<dbReference type="AlphaFoldDB" id="A0A0E9Y2N6"/>
<organism evidence="1">
    <name type="scientific">Anguilla anguilla</name>
    <name type="common">European freshwater eel</name>
    <name type="synonym">Muraena anguilla</name>
    <dbReference type="NCBI Taxonomy" id="7936"/>
    <lineage>
        <taxon>Eukaryota</taxon>
        <taxon>Metazoa</taxon>
        <taxon>Chordata</taxon>
        <taxon>Craniata</taxon>
        <taxon>Vertebrata</taxon>
        <taxon>Euteleostomi</taxon>
        <taxon>Actinopterygii</taxon>
        <taxon>Neopterygii</taxon>
        <taxon>Teleostei</taxon>
        <taxon>Anguilliformes</taxon>
        <taxon>Anguillidae</taxon>
        <taxon>Anguilla</taxon>
    </lineage>
</organism>
<protein>
    <submittedName>
        <fullName evidence="1">Uncharacterized protein</fullName>
    </submittedName>
</protein>